<gene>
    <name evidence="2" type="ORF">AB6A40_003376</name>
</gene>
<proteinExistence type="predicted"/>
<dbReference type="AlphaFoldDB" id="A0ABD6EJ14"/>
<evidence type="ECO:0000313" key="2">
    <source>
        <dbReference type="EMBL" id="MFH4976667.1"/>
    </source>
</evidence>
<dbReference type="Proteomes" id="UP001608902">
    <property type="component" value="Unassembled WGS sequence"/>
</dbReference>
<evidence type="ECO:0000259" key="1">
    <source>
        <dbReference type="Pfam" id="PF23003"/>
    </source>
</evidence>
<comment type="caution">
    <text evidence="2">The sequence shown here is derived from an EMBL/GenBank/DDBJ whole genome shotgun (WGS) entry which is preliminary data.</text>
</comment>
<reference evidence="2 3" key="1">
    <citation type="submission" date="2024-08" db="EMBL/GenBank/DDBJ databases">
        <title>Gnathostoma spinigerum genome.</title>
        <authorList>
            <person name="Gonzalez-Bertolin B."/>
            <person name="Monzon S."/>
            <person name="Zaballos A."/>
            <person name="Jimenez P."/>
            <person name="Dekumyoy P."/>
            <person name="Varona S."/>
            <person name="Cuesta I."/>
            <person name="Sumanam S."/>
            <person name="Adisakwattana P."/>
            <person name="Gasser R.B."/>
            <person name="Hernandez-Gonzalez A."/>
            <person name="Young N.D."/>
            <person name="Perteguer M.J."/>
        </authorList>
    </citation>
    <scope>NUCLEOTIDE SEQUENCE [LARGE SCALE GENOMIC DNA]</scope>
    <source>
        <strain evidence="2">AL3</strain>
        <tissue evidence="2">Liver</tissue>
    </source>
</reference>
<dbReference type="InterPro" id="IPR055119">
    <property type="entry name" value="Mig18_Fn1"/>
</dbReference>
<feature type="domain" description="Abnormal cell migration protein 18-like fibronectin type I" evidence="1">
    <location>
        <begin position="51"/>
        <end position="113"/>
    </location>
</feature>
<keyword evidence="3" id="KW-1185">Reference proteome</keyword>
<organism evidence="2 3">
    <name type="scientific">Gnathostoma spinigerum</name>
    <dbReference type="NCBI Taxonomy" id="75299"/>
    <lineage>
        <taxon>Eukaryota</taxon>
        <taxon>Metazoa</taxon>
        <taxon>Ecdysozoa</taxon>
        <taxon>Nematoda</taxon>
        <taxon>Chromadorea</taxon>
        <taxon>Rhabditida</taxon>
        <taxon>Spirurina</taxon>
        <taxon>Gnathostomatomorpha</taxon>
        <taxon>Gnathostomatoidea</taxon>
        <taxon>Gnathostomatidae</taxon>
        <taxon>Gnathostoma</taxon>
    </lineage>
</organism>
<sequence>MIKALRTTNLPHLIKDISNTFEKIESHRRKANPLMMNRYFLLLLFIEIAFACDFQGKHYKDGETFKMKNFMMRCRHYDGGYTTNVIACLTVSGTQIALNTTYTEDGRQYTCQATLGGGANFGWNLDVGDNVDEE</sequence>
<dbReference type="Pfam" id="PF23003">
    <property type="entry name" value="Fn1_2"/>
    <property type="match status" value="1"/>
</dbReference>
<dbReference type="EMBL" id="JBGFUD010001716">
    <property type="protein sequence ID" value="MFH4976667.1"/>
    <property type="molecule type" value="Genomic_DNA"/>
</dbReference>
<accession>A0ABD6EJ14</accession>
<evidence type="ECO:0000313" key="3">
    <source>
        <dbReference type="Proteomes" id="UP001608902"/>
    </source>
</evidence>
<name>A0ABD6EJ14_9BILA</name>
<protein>
    <recommendedName>
        <fullName evidence="1">Abnormal cell migration protein 18-like fibronectin type I domain-containing protein</fullName>
    </recommendedName>
</protein>